<dbReference type="Pfam" id="PF13833">
    <property type="entry name" value="EF-hand_8"/>
    <property type="match status" value="1"/>
</dbReference>
<evidence type="ECO:0000256" key="3">
    <source>
        <dbReference type="SAM" id="MobiDB-lite"/>
    </source>
</evidence>
<feature type="domain" description="EF-hand" evidence="4">
    <location>
        <begin position="164"/>
        <end position="194"/>
    </location>
</feature>
<evidence type="ECO:0000313" key="5">
    <source>
        <dbReference type="EMBL" id="KAK1314694.1"/>
    </source>
</evidence>
<dbReference type="FunFam" id="1.10.238.10:FF:000003">
    <property type="entry name" value="Calmodulin A"/>
    <property type="match status" value="1"/>
</dbReference>
<keyword evidence="1" id="KW-0677">Repeat</keyword>
<feature type="domain" description="EF-hand" evidence="4">
    <location>
        <begin position="91"/>
        <end position="126"/>
    </location>
</feature>
<comment type="caution">
    <text evidence="5">The sequence shown here is derived from an EMBL/GenBank/DDBJ whole genome shotgun (WGS) entry which is preliminary data.</text>
</comment>
<dbReference type="InterPro" id="IPR018247">
    <property type="entry name" value="EF_Hand_1_Ca_BS"/>
</dbReference>
<dbReference type="InterPro" id="IPR050145">
    <property type="entry name" value="Centrin_CML-like"/>
</dbReference>
<feature type="compositionally biased region" description="Polar residues" evidence="3">
    <location>
        <begin position="8"/>
        <end position="20"/>
    </location>
</feature>
<sequence>MKTEEAIASTSQTTTVVQNGSSTTSAFTRLCRKLSPKRDEPRPSLTVVPNYSSHTTSSLERVFNYIDEDKDGKISPAELQSCLRTVGLEDLSSEDAEAVVESSDSDGDGLLGFEDFVKLVEVEEEEERLRSLREAFGMYEMGGTGGCITPKSLKRMLSRLGERRTMEECKTMIRRFDLNGDGVISFDEFKLMML</sequence>
<gene>
    <name evidence="5" type="primary">CML38</name>
    <name evidence="5" type="ORF">QJS10_CPA06g01972</name>
</gene>
<reference evidence="5" key="1">
    <citation type="journal article" date="2023" name="Nat. Commun.">
        <title>Diploid and tetraploid genomes of Acorus and the evolution of monocots.</title>
        <authorList>
            <person name="Ma L."/>
            <person name="Liu K.W."/>
            <person name="Li Z."/>
            <person name="Hsiao Y.Y."/>
            <person name="Qi Y."/>
            <person name="Fu T."/>
            <person name="Tang G.D."/>
            <person name="Zhang D."/>
            <person name="Sun W.H."/>
            <person name="Liu D.K."/>
            <person name="Li Y."/>
            <person name="Chen G.Z."/>
            <person name="Liu X.D."/>
            <person name="Liao X.Y."/>
            <person name="Jiang Y.T."/>
            <person name="Yu X."/>
            <person name="Hao Y."/>
            <person name="Huang J."/>
            <person name="Zhao X.W."/>
            <person name="Ke S."/>
            <person name="Chen Y.Y."/>
            <person name="Wu W.L."/>
            <person name="Hsu J.L."/>
            <person name="Lin Y.F."/>
            <person name="Huang M.D."/>
            <person name="Li C.Y."/>
            <person name="Huang L."/>
            <person name="Wang Z.W."/>
            <person name="Zhao X."/>
            <person name="Zhong W.Y."/>
            <person name="Peng D.H."/>
            <person name="Ahmad S."/>
            <person name="Lan S."/>
            <person name="Zhang J.S."/>
            <person name="Tsai W.C."/>
            <person name="Van de Peer Y."/>
            <person name="Liu Z.J."/>
        </authorList>
    </citation>
    <scope>NUCLEOTIDE SEQUENCE</scope>
    <source>
        <strain evidence="5">CP</strain>
    </source>
</reference>
<evidence type="ECO:0000313" key="6">
    <source>
        <dbReference type="Proteomes" id="UP001180020"/>
    </source>
</evidence>
<accession>A0AAV9ENX8</accession>
<feature type="domain" description="EF-hand" evidence="4">
    <location>
        <begin position="54"/>
        <end position="89"/>
    </location>
</feature>
<dbReference type="SUPFAM" id="SSF47473">
    <property type="entry name" value="EF-hand"/>
    <property type="match status" value="1"/>
</dbReference>
<feature type="region of interest" description="Disordered" evidence="3">
    <location>
        <begin position="1"/>
        <end position="20"/>
    </location>
</feature>
<keyword evidence="6" id="KW-1185">Reference proteome</keyword>
<evidence type="ECO:0000256" key="2">
    <source>
        <dbReference type="ARBA" id="ARBA00022837"/>
    </source>
</evidence>
<dbReference type="GO" id="GO:0005509">
    <property type="term" value="F:calcium ion binding"/>
    <property type="evidence" value="ECO:0007669"/>
    <property type="project" value="InterPro"/>
</dbReference>
<dbReference type="EMBL" id="JAUJYO010000006">
    <property type="protein sequence ID" value="KAK1314694.1"/>
    <property type="molecule type" value="Genomic_DNA"/>
</dbReference>
<dbReference type="Pfam" id="PF13499">
    <property type="entry name" value="EF-hand_7"/>
    <property type="match status" value="1"/>
</dbReference>
<organism evidence="5 6">
    <name type="scientific">Acorus calamus</name>
    <name type="common">Sweet flag</name>
    <dbReference type="NCBI Taxonomy" id="4465"/>
    <lineage>
        <taxon>Eukaryota</taxon>
        <taxon>Viridiplantae</taxon>
        <taxon>Streptophyta</taxon>
        <taxon>Embryophyta</taxon>
        <taxon>Tracheophyta</taxon>
        <taxon>Spermatophyta</taxon>
        <taxon>Magnoliopsida</taxon>
        <taxon>Liliopsida</taxon>
        <taxon>Acoraceae</taxon>
        <taxon>Acorus</taxon>
    </lineage>
</organism>
<reference evidence="5" key="2">
    <citation type="submission" date="2023-06" db="EMBL/GenBank/DDBJ databases">
        <authorList>
            <person name="Ma L."/>
            <person name="Liu K.-W."/>
            <person name="Li Z."/>
            <person name="Hsiao Y.-Y."/>
            <person name="Qi Y."/>
            <person name="Fu T."/>
            <person name="Tang G."/>
            <person name="Zhang D."/>
            <person name="Sun W.-H."/>
            <person name="Liu D.-K."/>
            <person name="Li Y."/>
            <person name="Chen G.-Z."/>
            <person name="Liu X.-D."/>
            <person name="Liao X.-Y."/>
            <person name="Jiang Y.-T."/>
            <person name="Yu X."/>
            <person name="Hao Y."/>
            <person name="Huang J."/>
            <person name="Zhao X.-W."/>
            <person name="Ke S."/>
            <person name="Chen Y.-Y."/>
            <person name="Wu W.-L."/>
            <person name="Hsu J.-L."/>
            <person name="Lin Y.-F."/>
            <person name="Huang M.-D."/>
            <person name="Li C.-Y."/>
            <person name="Huang L."/>
            <person name="Wang Z.-W."/>
            <person name="Zhao X."/>
            <person name="Zhong W.-Y."/>
            <person name="Peng D.-H."/>
            <person name="Ahmad S."/>
            <person name="Lan S."/>
            <person name="Zhang J.-S."/>
            <person name="Tsai W.-C."/>
            <person name="Van De Peer Y."/>
            <person name="Liu Z.-J."/>
        </authorList>
    </citation>
    <scope>NUCLEOTIDE SEQUENCE</scope>
    <source>
        <strain evidence="5">CP</strain>
        <tissue evidence="5">Leaves</tissue>
    </source>
</reference>
<dbReference type="PROSITE" id="PS50222">
    <property type="entry name" value="EF_HAND_2"/>
    <property type="match status" value="3"/>
</dbReference>
<dbReference type="CDD" id="cd00051">
    <property type="entry name" value="EFh"/>
    <property type="match status" value="2"/>
</dbReference>
<name>A0AAV9ENX8_ACOCL</name>
<dbReference type="PROSITE" id="PS00018">
    <property type="entry name" value="EF_HAND_1"/>
    <property type="match status" value="3"/>
</dbReference>
<protein>
    <submittedName>
        <fullName evidence="5">Calcium-binding protein CML38</fullName>
    </submittedName>
</protein>
<evidence type="ECO:0000259" key="4">
    <source>
        <dbReference type="PROSITE" id="PS50222"/>
    </source>
</evidence>
<dbReference type="PANTHER" id="PTHR23050">
    <property type="entry name" value="CALCIUM BINDING PROTEIN"/>
    <property type="match status" value="1"/>
</dbReference>
<proteinExistence type="predicted"/>
<evidence type="ECO:0000256" key="1">
    <source>
        <dbReference type="ARBA" id="ARBA00022737"/>
    </source>
</evidence>
<dbReference type="Gene3D" id="1.10.238.10">
    <property type="entry name" value="EF-hand"/>
    <property type="match status" value="2"/>
</dbReference>
<dbReference type="SMART" id="SM00054">
    <property type="entry name" value="EFh"/>
    <property type="match status" value="3"/>
</dbReference>
<dbReference type="InterPro" id="IPR011992">
    <property type="entry name" value="EF-hand-dom_pair"/>
</dbReference>
<dbReference type="InterPro" id="IPR002048">
    <property type="entry name" value="EF_hand_dom"/>
</dbReference>
<dbReference type="AlphaFoldDB" id="A0AAV9ENX8"/>
<dbReference type="Proteomes" id="UP001180020">
    <property type="component" value="Unassembled WGS sequence"/>
</dbReference>
<keyword evidence="2" id="KW-0106">Calcium</keyword>